<dbReference type="PROSITE" id="PS50110">
    <property type="entry name" value="RESPONSE_REGULATORY"/>
    <property type="match status" value="1"/>
</dbReference>
<evidence type="ECO:0000313" key="3">
    <source>
        <dbReference type="EMBL" id="MDN3708188.1"/>
    </source>
</evidence>
<dbReference type="SUPFAM" id="SSF52172">
    <property type="entry name" value="CheY-like"/>
    <property type="match status" value="1"/>
</dbReference>
<evidence type="ECO:0000256" key="1">
    <source>
        <dbReference type="PROSITE-ProRule" id="PRU00169"/>
    </source>
</evidence>
<keyword evidence="1" id="KW-0597">Phosphoprotein</keyword>
<evidence type="ECO:0000259" key="2">
    <source>
        <dbReference type="PROSITE" id="PS50110"/>
    </source>
</evidence>
<keyword evidence="4" id="KW-1185">Reference proteome</keyword>
<organism evidence="3 4">
    <name type="scientific">Paenimyroides ceti</name>
    <dbReference type="NCBI Taxonomy" id="395087"/>
    <lineage>
        <taxon>Bacteria</taxon>
        <taxon>Pseudomonadati</taxon>
        <taxon>Bacteroidota</taxon>
        <taxon>Flavobacteriia</taxon>
        <taxon>Flavobacteriales</taxon>
        <taxon>Flavobacteriaceae</taxon>
        <taxon>Paenimyroides</taxon>
    </lineage>
</organism>
<dbReference type="EMBL" id="JAUFQU010000001">
    <property type="protein sequence ID" value="MDN3708188.1"/>
    <property type="molecule type" value="Genomic_DNA"/>
</dbReference>
<feature type="modified residue" description="4-aspartylphosphate" evidence="1">
    <location>
        <position position="59"/>
    </location>
</feature>
<dbReference type="Pfam" id="PF00072">
    <property type="entry name" value="Response_reg"/>
    <property type="match status" value="1"/>
</dbReference>
<protein>
    <submittedName>
        <fullName evidence="3">Response regulator</fullName>
    </submittedName>
</protein>
<dbReference type="InterPro" id="IPR011006">
    <property type="entry name" value="CheY-like_superfamily"/>
</dbReference>
<proteinExistence type="predicted"/>
<accession>A0ABT8CX38</accession>
<name>A0ABT8CX38_9FLAO</name>
<dbReference type="InterPro" id="IPR001789">
    <property type="entry name" value="Sig_transdc_resp-reg_receiver"/>
</dbReference>
<sequence>MFKKVLVVEDIDSINLGVVSVLEKMGEVDIHCTKYCDEAILKIKRGKIDASPFDLLITDLSFKEDHRAVTIKSGEELIEAIKKEQPDIKVIAYSVEDRPLKIKTLFDKFHINGYVPKDRNSIVELKKAIEEIYKTSRYVPEYIANALKENPVFEIETYDTDLLNHLSRGLSQEEISIDFKKRGYSSSSVSSIEKRINRLKVYFNAKNIAHLITITKDLGLI</sequence>
<dbReference type="SMART" id="SM00448">
    <property type="entry name" value="REC"/>
    <property type="match status" value="1"/>
</dbReference>
<gene>
    <name evidence="3" type="ORF">QW060_13840</name>
</gene>
<dbReference type="Gene3D" id="3.40.50.2300">
    <property type="match status" value="1"/>
</dbReference>
<evidence type="ECO:0000313" key="4">
    <source>
        <dbReference type="Proteomes" id="UP001242368"/>
    </source>
</evidence>
<reference evidence="4" key="1">
    <citation type="journal article" date="2019" name="Int. J. Syst. Evol. Microbiol.">
        <title>The Global Catalogue of Microorganisms (GCM) 10K type strain sequencing project: providing services to taxonomists for standard genome sequencing and annotation.</title>
        <authorList>
            <consortium name="The Broad Institute Genomics Platform"/>
            <consortium name="The Broad Institute Genome Sequencing Center for Infectious Disease"/>
            <person name="Wu L."/>
            <person name="Ma J."/>
        </authorList>
    </citation>
    <scope>NUCLEOTIDE SEQUENCE [LARGE SCALE GENOMIC DNA]</scope>
    <source>
        <strain evidence="4">CECT 7184</strain>
    </source>
</reference>
<dbReference type="RefSeq" id="WP_290364069.1">
    <property type="nucleotide sequence ID" value="NZ_JAUFQU010000001.1"/>
</dbReference>
<comment type="caution">
    <text evidence="3">The sequence shown here is derived from an EMBL/GenBank/DDBJ whole genome shotgun (WGS) entry which is preliminary data.</text>
</comment>
<dbReference type="Proteomes" id="UP001242368">
    <property type="component" value="Unassembled WGS sequence"/>
</dbReference>
<feature type="domain" description="Response regulatory" evidence="2">
    <location>
        <begin position="4"/>
        <end position="132"/>
    </location>
</feature>